<dbReference type="SUPFAM" id="SSF52058">
    <property type="entry name" value="L domain-like"/>
    <property type="match status" value="2"/>
</dbReference>
<evidence type="ECO:0000256" key="2">
    <source>
        <dbReference type="ARBA" id="ARBA00022729"/>
    </source>
</evidence>
<evidence type="ECO:0000256" key="4">
    <source>
        <dbReference type="SAM" id="MobiDB-lite"/>
    </source>
</evidence>
<keyword evidence="5" id="KW-1133">Transmembrane helix</keyword>
<name>A0A814A7H3_9BILA</name>
<comment type="caution">
    <text evidence="7">The sequence shown here is derived from an EMBL/GenBank/DDBJ whole genome shotgun (WGS) entry which is preliminary data.</text>
</comment>
<keyword evidence="2" id="KW-0732">Signal</keyword>
<proteinExistence type="predicted"/>
<keyword evidence="5" id="KW-0472">Membrane</keyword>
<keyword evidence="5" id="KW-0812">Transmembrane</keyword>
<protein>
    <recommendedName>
        <fullName evidence="6">LRRNT domain-containing protein</fullName>
    </recommendedName>
</protein>
<evidence type="ECO:0000256" key="5">
    <source>
        <dbReference type="SAM" id="Phobius"/>
    </source>
</evidence>
<evidence type="ECO:0000313" key="7">
    <source>
        <dbReference type="EMBL" id="CAF0908718.1"/>
    </source>
</evidence>
<dbReference type="PANTHER" id="PTHR24369:SF210">
    <property type="entry name" value="CHAOPTIN-RELATED"/>
    <property type="match status" value="1"/>
</dbReference>
<dbReference type="InterPro" id="IPR050541">
    <property type="entry name" value="LRR_TM_domain-containing"/>
</dbReference>
<gene>
    <name evidence="8" type="ORF">FNK824_LOCUS8187</name>
    <name evidence="7" type="ORF">SEV965_LOCUS6026</name>
</gene>
<dbReference type="GO" id="GO:0005886">
    <property type="term" value="C:plasma membrane"/>
    <property type="evidence" value="ECO:0007669"/>
    <property type="project" value="TreeGrafter"/>
</dbReference>
<evidence type="ECO:0000259" key="6">
    <source>
        <dbReference type="SMART" id="SM00013"/>
    </source>
</evidence>
<dbReference type="InterPro" id="IPR032675">
    <property type="entry name" value="LRR_dom_sf"/>
</dbReference>
<sequence length="1191" mass="136604">MSILRPIYPCYYKDLNQRIYKCDMCQCILSPPLFSTSNLCSSLSKSSSLICSDNLTKIHNEELLRLRLDEVESETDHQLQTHYSIIRKQSFNDIQFEFDNFNNDVFKNLFDFEQICSYINNSRLTFYRLQSNKLFNELNTCQLTILSLRFLDTVIENNFLLQTTNPIGLTFYNCTFNIEQLSLTTITTTLSFYYIKFHLKPFLINSLTSLIHLTITYTTNFDIIGSYPNLIYLDLCHTQLNDIQLNKLFSQIDMPDLTTLILSNNNIKALKTKFPSRIRYLDLSNNYIKSLDYTSFKSLYSLNILNLSYNSPLDIQQDTFTRIPYLEILDLTSSLPSLPIDDLFLPLQKLRYLNLSSNNLNYFPRLPIPHDAHTIASYDHHLPVLNIDLSNNNLNKIDFDILSSASTQDKYIISIDMANNQLKTLQLPSSLSTGIKRRGPLIELNINNNPLECNCILYENIFQLLQIDISTQQDNSFILNPPFQPLPSQQYPSGFYPNQYLPTNILPQPLPPAPPPFYPQSTNLINYIRTRRQLNLPNHPSAMSLLAENLAKQARVKLLHLSNLTCQDIIEPKISRSLFDLNSSNSFCSYTIYCPSTCSCCSSSSPSLYNNNNNNCDCYYQCPLECSCKHSFDLTKNYVNCSNLYLNKIPLNIPSTTTHLHLNNNQIKILEKNLTHLTKLQYLTLANNQLEYLLNDDFLTLAKIEDLDLSSNQIQNIGSRTFSTLFNLRHLYLHNNPWIPKFYSGHGEFQSNIRLNSLTYGNGLSCNRSIISSFTIETPLTADDCCRNSNIESCQQLIHINEHNYESDQEHLSFHTDQNLFTSKRIFKVLFHENYRLYVIIGLSLFILLIIICIIILCCICRRKKHQKHSSSAESKLLTNGDVNKTINHYHKSLQQTSSTPAQISLSSSTTAIQKLINSTRQKSLNSNTAYRQQENDGSISYSDNDDEDDYASIPLTVSQTDLSPVIRSQPPVPPLPPPRQMQQQHQQQRIVSNRPISHSSTVSTSTTIRSIVPMIKRSNSSASKQAQSSLTAARSCLQIKLDALVLYSINDSELVHGDIGEILENMYGKRFSFYFIHRDRMLGELDWLIENSCVTIIILRKPYHIVHDYMKILSTCSSIKIFLILVNDENNKYVSSSSSSSSSLKAREKIAKLYRTSNVYEWNSDPTAIIHEQLELFLEQNCGSATYVPD</sequence>
<evidence type="ECO:0000256" key="3">
    <source>
        <dbReference type="ARBA" id="ARBA00022737"/>
    </source>
</evidence>
<feature type="region of interest" description="Disordered" evidence="4">
    <location>
        <begin position="924"/>
        <end position="987"/>
    </location>
</feature>
<dbReference type="InterPro" id="IPR003591">
    <property type="entry name" value="Leu-rich_rpt_typical-subtyp"/>
</dbReference>
<dbReference type="SMART" id="SM00369">
    <property type="entry name" value="LRR_TYP"/>
    <property type="match status" value="6"/>
</dbReference>
<reference evidence="7" key="1">
    <citation type="submission" date="2021-02" db="EMBL/GenBank/DDBJ databases">
        <authorList>
            <person name="Nowell W R."/>
        </authorList>
    </citation>
    <scope>NUCLEOTIDE SEQUENCE</scope>
</reference>
<dbReference type="PANTHER" id="PTHR24369">
    <property type="entry name" value="ANTIGEN BSP, PUTATIVE-RELATED"/>
    <property type="match status" value="1"/>
</dbReference>
<keyword evidence="1" id="KW-0433">Leucine-rich repeat</keyword>
<dbReference type="Proteomes" id="UP000663874">
    <property type="component" value="Unassembled WGS sequence"/>
</dbReference>
<feature type="compositionally biased region" description="Pro residues" evidence="4">
    <location>
        <begin position="971"/>
        <end position="980"/>
    </location>
</feature>
<evidence type="ECO:0000256" key="1">
    <source>
        <dbReference type="ARBA" id="ARBA00022614"/>
    </source>
</evidence>
<evidence type="ECO:0000313" key="8">
    <source>
        <dbReference type="EMBL" id="CAF3686094.1"/>
    </source>
</evidence>
<dbReference type="AlphaFoldDB" id="A0A814A7H3"/>
<dbReference type="EMBL" id="CAJNOU010000192">
    <property type="protein sequence ID" value="CAF0908718.1"/>
    <property type="molecule type" value="Genomic_DNA"/>
</dbReference>
<feature type="transmembrane region" description="Helical" evidence="5">
    <location>
        <begin position="837"/>
        <end position="861"/>
    </location>
</feature>
<accession>A0A814A7H3</accession>
<dbReference type="InterPro" id="IPR001611">
    <property type="entry name" value="Leu-rich_rpt"/>
</dbReference>
<dbReference type="Gene3D" id="3.80.10.10">
    <property type="entry name" value="Ribonuclease Inhibitor"/>
    <property type="match status" value="2"/>
</dbReference>
<keyword evidence="3" id="KW-0677">Repeat</keyword>
<dbReference type="SMART" id="SM00013">
    <property type="entry name" value="LRRNT"/>
    <property type="match status" value="1"/>
</dbReference>
<dbReference type="InterPro" id="IPR000372">
    <property type="entry name" value="LRRNT"/>
</dbReference>
<feature type="domain" description="LRRNT" evidence="6">
    <location>
        <begin position="621"/>
        <end position="659"/>
    </location>
</feature>
<dbReference type="EMBL" id="CAJOBE010000798">
    <property type="protein sequence ID" value="CAF3686094.1"/>
    <property type="molecule type" value="Genomic_DNA"/>
</dbReference>
<dbReference type="PROSITE" id="PS51450">
    <property type="entry name" value="LRR"/>
    <property type="match status" value="4"/>
</dbReference>
<dbReference type="Pfam" id="PF13855">
    <property type="entry name" value="LRR_8"/>
    <property type="match status" value="1"/>
</dbReference>
<dbReference type="Proteomes" id="UP000663889">
    <property type="component" value="Unassembled WGS sequence"/>
</dbReference>
<feature type="compositionally biased region" description="Polar residues" evidence="4">
    <location>
        <begin position="924"/>
        <end position="943"/>
    </location>
</feature>
<organism evidence="7 9">
    <name type="scientific">Rotaria sordida</name>
    <dbReference type="NCBI Taxonomy" id="392033"/>
    <lineage>
        <taxon>Eukaryota</taxon>
        <taxon>Metazoa</taxon>
        <taxon>Spiralia</taxon>
        <taxon>Gnathifera</taxon>
        <taxon>Rotifera</taxon>
        <taxon>Eurotatoria</taxon>
        <taxon>Bdelloidea</taxon>
        <taxon>Philodinida</taxon>
        <taxon>Philodinidae</taxon>
        <taxon>Rotaria</taxon>
    </lineage>
</organism>
<evidence type="ECO:0000313" key="9">
    <source>
        <dbReference type="Proteomes" id="UP000663889"/>
    </source>
</evidence>